<reference evidence="3" key="1">
    <citation type="submission" date="2023-06" db="EMBL/GenBank/DDBJ databases">
        <authorList>
            <person name="Noh H."/>
        </authorList>
    </citation>
    <scope>NUCLEOTIDE SEQUENCE</scope>
    <source>
        <strain evidence="3">DUCC20226</strain>
    </source>
</reference>
<protein>
    <recommendedName>
        <fullName evidence="2">ThuA-like domain-containing protein</fullName>
    </recommendedName>
</protein>
<dbReference type="EMBL" id="JAUJFL010000001">
    <property type="protein sequence ID" value="KAK2613377.1"/>
    <property type="molecule type" value="Genomic_DNA"/>
</dbReference>
<evidence type="ECO:0000256" key="1">
    <source>
        <dbReference type="SAM" id="SignalP"/>
    </source>
</evidence>
<sequence length="263" mass="29319">MKLKYTLAAIAAAATQVQCAPTSPTPSILIFTKTAGYRHDSIPNAIELVTSVADKNGWPVTATEDSSIFTTPGGLSNYTTLAFLHTTGDFLVEAEFDGLYQFLVNAADFWNATPPWYTTLVGSQFEFHPCSPDWTCTEAQKERYPPGGNIRNDIITIQDPNHPSTVGLPTSHNRTDEWYSYRDNVGLSSNYTVLATLNETYIDDITPAYLSMKPTHPISWYHVFEGKARAWYTGQGHTVETYSEEYFIQHVTGGLEWVVGARR</sequence>
<evidence type="ECO:0000259" key="2">
    <source>
        <dbReference type="Pfam" id="PF06283"/>
    </source>
</evidence>
<dbReference type="Pfam" id="PF06283">
    <property type="entry name" value="ThuA"/>
    <property type="match status" value="1"/>
</dbReference>
<feature type="domain" description="ThuA-like" evidence="2">
    <location>
        <begin position="28"/>
        <end position="258"/>
    </location>
</feature>
<evidence type="ECO:0000313" key="3">
    <source>
        <dbReference type="EMBL" id="KAK2613377.1"/>
    </source>
</evidence>
<dbReference type="Proteomes" id="UP001265746">
    <property type="component" value="Unassembled WGS sequence"/>
</dbReference>
<proteinExistence type="predicted"/>
<keyword evidence="4" id="KW-1185">Reference proteome</keyword>
<dbReference type="InterPro" id="IPR029010">
    <property type="entry name" value="ThuA-like"/>
</dbReference>
<name>A0AAD9SPA5_PHOAM</name>
<accession>A0AAD9SPA5</accession>
<keyword evidence="1" id="KW-0732">Signal</keyword>
<dbReference type="AlphaFoldDB" id="A0AAD9SPA5"/>
<gene>
    <name evidence="3" type="ORF">N8I77_000295</name>
</gene>
<evidence type="ECO:0000313" key="4">
    <source>
        <dbReference type="Proteomes" id="UP001265746"/>
    </source>
</evidence>
<dbReference type="SUPFAM" id="SSF52317">
    <property type="entry name" value="Class I glutamine amidotransferase-like"/>
    <property type="match status" value="1"/>
</dbReference>
<feature type="chain" id="PRO_5042058458" description="ThuA-like domain-containing protein" evidence="1">
    <location>
        <begin position="20"/>
        <end position="263"/>
    </location>
</feature>
<dbReference type="PANTHER" id="PTHR40469:SF2">
    <property type="entry name" value="GALACTOSE-BINDING DOMAIN-LIKE SUPERFAMILY PROTEIN"/>
    <property type="match status" value="1"/>
</dbReference>
<feature type="signal peptide" evidence="1">
    <location>
        <begin position="1"/>
        <end position="19"/>
    </location>
</feature>
<comment type="caution">
    <text evidence="3">The sequence shown here is derived from an EMBL/GenBank/DDBJ whole genome shotgun (WGS) entry which is preliminary data.</text>
</comment>
<dbReference type="Gene3D" id="3.40.50.880">
    <property type="match status" value="1"/>
</dbReference>
<organism evidence="3 4">
    <name type="scientific">Phomopsis amygdali</name>
    <name type="common">Fusicoccum amygdali</name>
    <dbReference type="NCBI Taxonomy" id="1214568"/>
    <lineage>
        <taxon>Eukaryota</taxon>
        <taxon>Fungi</taxon>
        <taxon>Dikarya</taxon>
        <taxon>Ascomycota</taxon>
        <taxon>Pezizomycotina</taxon>
        <taxon>Sordariomycetes</taxon>
        <taxon>Sordariomycetidae</taxon>
        <taxon>Diaporthales</taxon>
        <taxon>Diaporthaceae</taxon>
        <taxon>Diaporthe</taxon>
    </lineage>
</organism>
<dbReference type="PANTHER" id="PTHR40469">
    <property type="entry name" value="SECRETED GLYCOSYL HYDROLASE"/>
    <property type="match status" value="1"/>
</dbReference>
<dbReference type="InterPro" id="IPR029062">
    <property type="entry name" value="Class_I_gatase-like"/>
</dbReference>